<feature type="domain" description="4Fe-4S ferredoxin-type" evidence="6">
    <location>
        <begin position="142"/>
        <end position="171"/>
    </location>
</feature>
<evidence type="ECO:0000256" key="4">
    <source>
        <dbReference type="ARBA" id="ARBA00023014"/>
    </source>
</evidence>
<organism evidence="7">
    <name type="scientific">Thermodesulfobacterium geofontis</name>
    <dbReference type="NCBI Taxonomy" id="1295609"/>
    <lineage>
        <taxon>Bacteria</taxon>
        <taxon>Pseudomonadati</taxon>
        <taxon>Thermodesulfobacteriota</taxon>
        <taxon>Thermodesulfobacteria</taxon>
        <taxon>Thermodesulfobacteriales</taxon>
        <taxon>Thermodesulfobacteriaceae</taxon>
        <taxon>Thermodesulfobacterium</taxon>
    </lineage>
</organism>
<evidence type="ECO:0000313" key="7">
    <source>
        <dbReference type="EMBL" id="HGU15817.1"/>
    </source>
</evidence>
<dbReference type="InterPro" id="IPR050954">
    <property type="entry name" value="ET_IronSulfur_Cluster-Binding"/>
</dbReference>
<evidence type="ECO:0000256" key="1">
    <source>
        <dbReference type="ARBA" id="ARBA00022485"/>
    </source>
</evidence>
<keyword evidence="1" id="KW-0004">4Fe-4S</keyword>
<dbReference type="PANTHER" id="PTHR43177">
    <property type="entry name" value="PROTEIN NRFC"/>
    <property type="match status" value="1"/>
</dbReference>
<evidence type="ECO:0000256" key="3">
    <source>
        <dbReference type="ARBA" id="ARBA00023004"/>
    </source>
</evidence>
<comment type="caution">
    <text evidence="7">The sequence shown here is derived from an EMBL/GenBank/DDBJ whole genome shotgun (WGS) entry which is preliminary data.</text>
</comment>
<keyword evidence="4" id="KW-0411">Iron-sulfur</keyword>
<dbReference type="Gene3D" id="3.30.70.20">
    <property type="match status" value="2"/>
</dbReference>
<evidence type="ECO:0000259" key="6">
    <source>
        <dbReference type="PROSITE" id="PS51379"/>
    </source>
</evidence>
<sequence>MAIRRREFLKILGIGVVTGVVSSFGGVLIGRGKDILKEIKSSPSKVRWAMAIDTKQFITEEDFKKVIEACHKAHNVPQIPDPVREVKWIWVDTFERAFPTLEHEFISEEVKKRKFLLLCNHCDNPPCVRVCPVRATFKREDGVVVQDLHRCIGCKFCIAACPFGSRNYNFYPPKEFLKEVNPDYPARTIGVVEKCILCYQRLDEGKLPYCVEASEGKMYFGNLNDPNSSVRKVIAESIVIVRKPELQTKPMVFYIL</sequence>
<reference evidence="7" key="1">
    <citation type="journal article" date="2020" name="mSystems">
        <title>Genome- and Community-Level Interaction Insights into Carbon Utilization and Element Cycling Functions of Hydrothermarchaeota in Hydrothermal Sediment.</title>
        <authorList>
            <person name="Zhou Z."/>
            <person name="Liu Y."/>
            <person name="Xu W."/>
            <person name="Pan J."/>
            <person name="Luo Z.H."/>
            <person name="Li M."/>
        </authorList>
    </citation>
    <scope>NUCLEOTIDE SEQUENCE [LARGE SCALE GENOMIC DNA]</scope>
    <source>
        <strain evidence="7">SpSt-711</strain>
    </source>
</reference>
<dbReference type="InterPro" id="IPR017900">
    <property type="entry name" value="4Fe4S_Fe_S_CS"/>
</dbReference>
<dbReference type="InterPro" id="IPR017896">
    <property type="entry name" value="4Fe4S_Fe-S-bd"/>
</dbReference>
<dbReference type="Pfam" id="PF13247">
    <property type="entry name" value="Fer4_11"/>
    <property type="match status" value="1"/>
</dbReference>
<gene>
    <name evidence="7" type="ORF">ENU91_04095</name>
</gene>
<keyword evidence="5" id="KW-0472">Membrane</keyword>
<name>A0A7V4JQG0_9BACT</name>
<keyword evidence="5" id="KW-1133">Transmembrane helix</keyword>
<keyword evidence="3" id="KW-0408">Iron</keyword>
<keyword evidence="5" id="KW-0812">Transmembrane</keyword>
<feature type="transmembrane region" description="Helical" evidence="5">
    <location>
        <begin position="12"/>
        <end position="30"/>
    </location>
</feature>
<dbReference type="InterPro" id="IPR054822">
    <property type="entry name" value="DsrO-like"/>
</dbReference>
<proteinExistence type="predicted"/>
<dbReference type="PROSITE" id="PS51379">
    <property type="entry name" value="4FE4S_FER_2"/>
    <property type="match status" value="1"/>
</dbReference>
<evidence type="ECO:0000256" key="2">
    <source>
        <dbReference type="ARBA" id="ARBA00022723"/>
    </source>
</evidence>
<keyword evidence="2" id="KW-0479">Metal-binding</keyword>
<dbReference type="PANTHER" id="PTHR43177:SF3">
    <property type="entry name" value="PROTEIN NRFC HOMOLOG"/>
    <property type="match status" value="1"/>
</dbReference>
<dbReference type="SUPFAM" id="SSF54862">
    <property type="entry name" value="4Fe-4S ferredoxins"/>
    <property type="match status" value="1"/>
</dbReference>
<dbReference type="PROSITE" id="PS00198">
    <property type="entry name" value="4FE4S_FER_1"/>
    <property type="match status" value="1"/>
</dbReference>
<dbReference type="GO" id="GO:0051539">
    <property type="term" value="F:4 iron, 4 sulfur cluster binding"/>
    <property type="evidence" value="ECO:0007669"/>
    <property type="project" value="UniProtKB-KW"/>
</dbReference>
<evidence type="ECO:0000256" key="5">
    <source>
        <dbReference type="SAM" id="Phobius"/>
    </source>
</evidence>
<dbReference type="GO" id="GO:0046872">
    <property type="term" value="F:metal ion binding"/>
    <property type="evidence" value="ECO:0007669"/>
    <property type="project" value="UniProtKB-KW"/>
</dbReference>
<dbReference type="CDD" id="cd10551">
    <property type="entry name" value="PsrB"/>
    <property type="match status" value="1"/>
</dbReference>
<dbReference type="NCBIfam" id="NF045797">
    <property type="entry name" value="DsrO"/>
    <property type="match status" value="1"/>
</dbReference>
<protein>
    <submittedName>
        <fullName evidence="7">4Fe-4S dicluster domain-containing protein</fullName>
    </submittedName>
</protein>
<dbReference type="AlphaFoldDB" id="A0A7V4JQG0"/>
<dbReference type="EMBL" id="DTEI01000072">
    <property type="protein sequence ID" value="HGU15817.1"/>
    <property type="molecule type" value="Genomic_DNA"/>
</dbReference>
<accession>A0A7V4JQG0</accession>